<evidence type="ECO:0000256" key="2">
    <source>
        <dbReference type="ARBA" id="ARBA00022801"/>
    </source>
</evidence>
<evidence type="ECO:0000256" key="3">
    <source>
        <dbReference type="SAM" id="MobiDB-lite"/>
    </source>
</evidence>
<feature type="region of interest" description="Disordered" evidence="3">
    <location>
        <begin position="122"/>
        <end position="141"/>
    </location>
</feature>
<proteinExistence type="inferred from homology"/>
<name>A0A382Z3N8_9ZZZZ</name>
<organism evidence="5">
    <name type="scientific">marine metagenome</name>
    <dbReference type="NCBI Taxonomy" id="408172"/>
    <lineage>
        <taxon>unclassified sequences</taxon>
        <taxon>metagenomes</taxon>
        <taxon>ecological metagenomes</taxon>
    </lineage>
</organism>
<dbReference type="SUPFAM" id="SSF53649">
    <property type="entry name" value="Alkaline phosphatase-like"/>
    <property type="match status" value="1"/>
</dbReference>
<keyword evidence="2" id="KW-0378">Hydrolase</keyword>
<dbReference type="InterPro" id="IPR000917">
    <property type="entry name" value="Sulfatase_N"/>
</dbReference>
<dbReference type="PANTHER" id="PTHR42693:SF53">
    <property type="entry name" value="ENDO-4-O-SULFATASE"/>
    <property type="match status" value="1"/>
</dbReference>
<accession>A0A382Z3N8</accession>
<sequence length="209" mass="22926">MIRFIILITLLLLQKGIASERPNLLLMISDDQSFPHASAYGSKMVSTPNFDKIANQGVLFTNAFCAAPGCSPSRAAFLTGRNIWQIEHAGTHASSFHKKYLTFMDLLKESGYHTGHTGKGWGPGNYAEGGRENNPAGPIYGSKKKNYAEGFSKFIRSKPKGSPFAFWFGSKDPHRSFEKGSGQKSGKTLDQAEVPPFLPDSPVIRDDLL</sequence>
<feature type="non-terminal residue" evidence="5">
    <location>
        <position position="209"/>
    </location>
</feature>
<evidence type="ECO:0000259" key="4">
    <source>
        <dbReference type="Pfam" id="PF00884"/>
    </source>
</evidence>
<feature type="domain" description="Sulfatase N-terminal" evidence="4">
    <location>
        <begin position="22"/>
        <end position="175"/>
    </location>
</feature>
<evidence type="ECO:0000256" key="1">
    <source>
        <dbReference type="ARBA" id="ARBA00008779"/>
    </source>
</evidence>
<dbReference type="Pfam" id="PF00884">
    <property type="entry name" value="Sulfatase"/>
    <property type="match status" value="1"/>
</dbReference>
<dbReference type="InterPro" id="IPR050738">
    <property type="entry name" value="Sulfatase"/>
</dbReference>
<dbReference type="InterPro" id="IPR017850">
    <property type="entry name" value="Alkaline_phosphatase_core_sf"/>
</dbReference>
<gene>
    <name evidence="5" type="ORF">METZ01_LOCUS442935</name>
</gene>
<dbReference type="EMBL" id="UINC01180734">
    <property type="protein sequence ID" value="SVD90081.1"/>
    <property type="molecule type" value="Genomic_DNA"/>
</dbReference>
<dbReference type="PANTHER" id="PTHR42693">
    <property type="entry name" value="ARYLSULFATASE FAMILY MEMBER"/>
    <property type="match status" value="1"/>
</dbReference>
<dbReference type="GO" id="GO:0004065">
    <property type="term" value="F:arylsulfatase activity"/>
    <property type="evidence" value="ECO:0007669"/>
    <property type="project" value="TreeGrafter"/>
</dbReference>
<dbReference type="AlphaFoldDB" id="A0A382Z3N8"/>
<protein>
    <recommendedName>
        <fullName evidence="4">Sulfatase N-terminal domain-containing protein</fullName>
    </recommendedName>
</protein>
<comment type="similarity">
    <text evidence="1">Belongs to the sulfatase family.</text>
</comment>
<dbReference type="Gene3D" id="3.40.720.10">
    <property type="entry name" value="Alkaline Phosphatase, subunit A"/>
    <property type="match status" value="1"/>
</dbReference>
<reference evidence="5" key="1">
    <citation type="submission" date="2018-05" db="EMBL/GenBank/DDBJ databases">
        <authorList>
            <person name="Lanie J.A."/>
            <person name="Ng W.-L."/>
            <person name="Kazmierczak K.M."/>
            <person name="Andrzejewski T.M."/>
            <person name="Davidsen T.M."/>
            <person name="Wayne K.J."/>
            <person name="Tettelin H."/>
            <person name="Glass J.I."/>
            <person name="Rusch D."/>
            <person name="Podicherti R."/>
            <person name="Tsui H.-C.T."/>
            <person name="Winkler M.E."/>
        </authorList>
    </citation>
    <scope>NUCLEOTIDE SEQUENCE</scope>
</reference>
<feature type="region of interest" description="Disordered" evidence="3">
    <location>
        <begin position="174"/>
        <end position="209"/>
    </location>
</feature>
<evidence type="ECO:0000313" key="5">
    <source>
        <dbReference type="EMBL" id="SVD90081.1"/>
    </source>
</evidence>